<dbReference type="Pfam" id="PF20684">
    <property type="entry name" value="Fung_rhodopsin"/>
    <property type="match status" value="1"/>
</dbReference>
<evidence type="ECO:0000256" key="1">
    <source>
        <dbReference type="ARBA" id="ARBA00004141"/>
    </source>
</evidence>
<dbReference type="OMA" id="WARIFIV"/>
<dbReference type="InterPro" id="IPR052337">
    <property type="entry name" value="SAT4-like"/>
</dbReference>
<name>A0A084GES8_PSEDA</name>
<dbReference type="InterPro" id="IPR049326">
    <property type="entry name" value="Rhodopsin_dom_fungi"/>
</dbReference>
<keyword evidence="10" id="KW-1185">Reference proteome</keyword>
<dbReference type="RefSeq" id="XP_016645639.1">
    <property type="nucleotide sequence ID" value="XM_016784882.1"/>
</dbReference>
<gene>
    <name evidence="9" type="ORF">SAPIO_CDS1663</name>
</gene>
<reference evidence="9 10" key="1">
    <citation type="journal article" date="2014" name="Genome Announc.">
        <title>Draft genome sequence of the pathogenic fungus Scedosporium apiospermum.</title>
        <authorList>
            <person name="Vandeputte P."/>
            <person name="Ghamrawi S."/>
            <person name="Rechenmann M."/>
            <person name="Iltis A."/>
            <person name="Giraud S."/>
            <person name="Fleury M."/>
            <person name="Thornton C."/>
            <person name="Delhaes L."/>
            <person name="Meyer W."/>
            <person name="Papon N."/>
            <person name="Bouchara J.P."/>
        </authorList>
    </citation>
    <scope>NUCLEOTIDE SEQUENCE [LARGE SCALE GENOMIC DNA]</scope>
    <source>
        <strain evidence="9 10">IHEM 14462</strain>
    </source>
</reference>
<feature type="domain" description="Rhodopsin" evidence="8">
    <location>
        <begin position="48"/>
        <end position="199"/>
    </location>
</feature>
<evidence type="ECO:0000313" key="9">
    <source>
        <dbReference type="EMBL" id="KEZ45840.1"/>
    </source>
</evidence>
<feature type="region of interest" description="Disordered" evidence="6">
    <location>
        <begin position="217"/>
        <end position="245"/>
    </location>
</feature>
<protein>
    <recommendedName>
        <fullName evidence="8">Rhodopsin domain-containing protein</fullName>
    </recommendedName>
</protein>
<accession>A0A084GES8</accession>
<comment type="subcellular location">
    <subcellularLocation>
        <location evidence="1">Membrane</location>
        <topology evidence="1">Multi-pass membrane protein</topology>
    </subcellularLocation>
</comment>
<dbReference type="EMBL" id="JOWA01000066">
    <property type="protein sequence ID" value="KEZ45840.1"/>
    <property type="molecule type" value="Genomic_DNA"/>
</dbReference>
<feature type="transmembrane region" description="Helical" evidence="7">
    <location>
        <begin position="135"/>
        <end position="155"/>
    </location>
</feature>
<keyword evidence="2 7" id="KW-0812">Transmembrane</keyword>
<evidence type="ECO:0000256" key="5">
    <source>
        <dbReference type="ARBA" id="ARBA00038359"/>
    </source>
</evidence>
<dbReference type="GeneID" id="27720735"/>
<evidence type="ECO:0000259" key="8">
    <source>
        <dbReference type="Pfam" id="PF20684"/>
    </source>
</evidence>
<evidence type="ECO:0000256" key="7">
    <source>
        <dbReference type="SAM" id="Phobius"/>
    </source>
</evidence>
<dbReference type="PANTHER" id="PTHR33048">
    <property type="entry name" value="PTH11-LIKE INTEGRAL MEMBRANE PROTEIN (AFU_ORTHOLOGUE AFUA_5G11245)"/>
    <property type="match status" value="1"/>
</dbReference>
<evidence type="ECO:0000256" key="3">
    <source>
        <dbReference type="ARBA" id="ARBA00022989"/>
    </source>
</evidence>
<evidence type="ECO:0000256" key="2">
    <source>
        <dbReference type="ARBA" id="ARBA00022692"/>
    </source>
</evidence>
<comment type="similarity">
    <text evidence="5">Belongs to the SAT4 family.</text>
</comment>
<dbReference type="HOGENOM" id="CLU_028200_0_4_1"/>
<keyword evidence="3 7" id="KW-1133">Transmembrane helix</keyword>
<dbReference type="KEGG" id="sapo:SAPIO_CDS1663"/>
<feature type="transmembrane region" description="Helical" evidence="7">
    <location>
        <begin position="6"/>
        <end position="30"/>
    </location>
</feature>
<dbReference type="Proteomes" id="UP000028545">
    <property type="component" value="Unassembled WGS sequence"/>
</dbReference>
<evidence type="ECO:0000256" key="4">
    <source>
        <dbReference type="ARBA" id="ARBA00023136"/>
    </source>
</evidence>
<feature type="transmembrane region" description="Helical" evidence="7">
    <location>
        <begin position="175"/>
        <end position="194"/>
    </location>
</feature>
<evidence type="ECO:0000256" key="6">
    <source>
        <dbReference type="SAM" id="MobiDB-lite"/>
    </source>
</evidence>
<dbReference type="AlphaFoldDB" id="A0A084GES8"/>
<keyword evidence="4 7" id="KW-0472">Membrane</keyword>
<dbReference type="OrthoDB" id="5393606at2759"/>
<proteinExistence type="inferred from homology"/>
<dbReference type="VEuPathDB" id="FungiDB:SAPIO_CDS1663"/>
<comment type="caution">
    <text evidence="9">The sequence shown here is derived from an EMBL/GenBank/DDBJ whole genome shotgun (WGS) entry which is preliminary data.</text>
</comment>
<sequence>MAETQGPTVVAVAITFAVISFVTIFLRLWARVFVAKTFLRTDLCGGCDPKLRRLATVMMAVIFCQAGGNVMACVFQCSPVRAAYDVTIPLVDKKCVNINAFYLANAAVNILTDILTYTLPFPLIARLQVPRRQKIGVGIMLCLGLFACISSIVRITYIPPMLSSDDTTWVITNAMYWSVIEINIGILAASIPSFKALAARYAPRLLASYKNTGSNRSGFKMMRRNPAMDNEDTESDNPGGRKAEVQTSIKTGLEASSSEEQLFTVPGRIRVNTRVVHCHSVDARSTNGV</sequence>
<evidence type="ECO:0000313" key="10">
    <source>
        <dbReference type="Proteomes" id="UP000028545"/>
    </source>
</evidence>
<dbReference type="PANTHER" id="PTHR33048:SF114">
    <property type="entry name" value="MEMBRANE PROTEIN PTH11-LIKE, PUTATIVE (AFU_ORTHOLOGUE AFUA_7G06620)-RELATED"/>
    <property type="match status" value="1"/>
</dbReference>
<dbReference type="GO" id="GO:0016020">
    <property type="term" value="C:membrane"/>
    <property type="evidence" value="ECO:0007669"/>
    <property type="project" value="UniProtKB-SubCell"/>
</dbReference>
<organism evidence="9 10">
    <name type="scientific">Pseudallescheria apiosperma</name>
    <name type="common">Scedosporium apiospermum</name>
    <dbReference type="NCBI Taxonomy" id="563466"/>
    <lineage>
        <taxon>Eukaryota</taxon>
        <taxon>Fungi</taxon>
        <taxon>Dikarya</taxon>
        <taxon>Ascomycota</taxon>
        <taxon>Pezizomycotina</taxon>
        <taxon>Sordariomycetes</taxon>
        <taxon>Hypocreomycetidae</taxon>
        <taxon>Microascales</taxon>
        <taxon>Microascaceae</taxon>
        <taxon>Scedosporium</taxon>
    </lineage>
</organism>